<dbReference type="AlphaFoldDB" id="A0A8X6I5X3"/>
<dbReference type="EMBL" id="BMAV01024262">
    <property type="protein sequence ID" value="GFS31642.1"/>
    <property type="molecule type" value="Genomic_DNA"/>
</dbReference>
<proteinExistence type="predicted"/>
<accession>A0A8X6I5X3</accession>
<dbReference type="Proteomes" id="UP000886998">
    <property type="component" value="Unassembled WGS sequence"/>
</dbReference>
<evidence type="ECO:0000313" key="1">
    <source>
        <dbReference type="EMBL" id="GFS31642.1"/>
    </source>
</evidence>
<comment type="caution">
    <text evidence="1">The sequence shown here is derived from an EMBL/GenBank/DDBJ whole genome shotgun (WGS) entry which is preliminary data.</text>
</comment>
<name>A0A8X6I5X3_9ARAC</name>
<gene>
    <name evidence="1" type="ORF">TNIN_449561</name>
</gene>
<organism evidence="1 2">
    <name type="scientific">Trichonephila inaurata madagascariensis</name>
    <dbReference type="NCBI Taxonomy" id="2747483"/>
    <lineage>
        <taxon>Eukaryota</taxon>
        <taxon>Metazoa</taxon>
        <taxon>Ecdysozoa</taxon>
        <taxon>Arthropoda</taxon>
        <taxon>Chelicerata</taxon>
        <taxon>Arachnida</taxon>
        <taxon>Araneae</taxon>
        <taxon>Araneomorphae</taxon>
        <taxon>Entelegynae</taxon>
        <taxon>Araneoidea</taxon>
        <taxon>Nephilidae</taxon>
        <taxon>Trichonephila</taxon>
        <taxon>Trichonephila inaurata</taxon>
    </lineage>
</organism>
<sequence>MDDSNVELTEVGNTTKIVWEKLLLVYEQSFDQWIVHLTEKYCFQLEELEDDVAIRIVKLQRNFSELNDKLKHVAKTTL</sequence>
<reference evidence="1" key="1">
    <citation type="submission" date="2020-08" db="EMBL/GenBank/DDBJ databases">
        <title>Multicomponent nature underlies the extraordinary mechanical properties of spider dragline silk.</title>
        <authorList>
            <person name="Kono N."/>
            <person name="Nakamura H."/>
            <person name="Mori M."/>
            <person name="Yoshida Y."/>
            <person name="Ohtoshi R."/>
            <person name="Malay A.D."/>
            <person name="Moran D.A.P."/>
            <person name="Tomita M."/>
            <person name="Numata K."/>
            <person name="Arakawa K."/>
        </authorList>
    </citation>
    <scope>NUCLEOTIDE SEQUENCE</scope>
</reference>
<keyword evidence="2" id="KW-1185">Reference proteome</keyword>
<evidence type="ECO:0000313" key="2">
    <source>
        <dbReference type="Proteomes" id="UP000886998"/>
    </source>
</evidence>
<protein>
    <submittedName>
        <fullName evidence="1">Uncharacterized protein</fullName>
    </submittedName>
</protein>